<proteinExistence type="predicted"/>
<dbReference type="EMBL" id="JAIWYP010000001">
    <property type="protein sequence ID" value="KAH3876356.1"/>
    <property type="molecule type" value="Genomic_DNA"/>
</dbReference>
<keyword evidence="2" id="KW-1185">Reference proteome</keyword>
<organism evidence="1 2">
    <name type="scientific">Dreissena polymorpha</name>
    <name type="common">Zebra mussel</name>
    <name type="synonym">Mytilus polymorpha</name>
    <dbReference type="NCBI Taxonomy" id="45954"/>
    <lineage>
        <taxon>Eukaryota</taxon>
        <taxon>Metazoa</taxon>
        <taxon>Spiralia</taxon>
        <taxon>Lophotrochozoa</taxon>
        <taxon>Mollusca</taxon>
        <taxon>Bivalvia</taxon>
        <taxon>Autobranchia</taxon>
        <taxon>Heteroconchia</taxon>
        <taxon>Euheterodonta</taxon>
        <taxon>Imparidentia</taxon>
        <taxon>Neoheterodontei</taxon>
        <taxon>Myida</taxon>
        <taxon>Dreissenoidea</taxon>
        <taxon>Dreissenidae</taxon>
        <taxon>Dreissena</taxon>
    </lineage>
</organism>
<accession>A0A9D4MJ73</accession>
<evidence type="ECO:0000313" key="2">
    <source>
        <dbReference type="Proteomes" id="UP000828390"/>
    </source>
</evidence>
<reference evidence="1" key="1">
    <citation type="journal article" date="2019" name="bioRxiv">
        <title>The Genome of the Zebra Mussel, Dreissena polymorpha: A Resource for Invasive Species Research.</title>
        <authorList>
            <person name="McCartney M.A."/>
            <person name="Auch B."/>
            <person name="Kono T."/>
            <person name="Mallez S."/>
            <person name="Zhang Y."/>
            <person name="Obille A."/>
            <person name="Becker A."/>
            <person name="Abrahante J.E."/>
            <person name="Garbe J."/>
            <person name="Badalamenti J.P."/>
            <person name="Herman A."/>
            <person name="Mangelson H."/>
            <person name="Liachko I."/>
            <person name="Sullivan S."/>
            <person name="Sone E.D."/>
            <person name="Koren S."/>
            <person name="Silverstein K.A.T."/>
            <person name="Beckman K.B."/>
            <person name="Gohl D.M."/>
        </authorList>
    </citation>
    <scope>NUCLEOTIDE SEQUENCE</scope>
    <source>
        <strain evidence="1">Duluth1</strain>
        <tissue evidence="1">Whole animal</tissue>
    </source>
</reference>
<dbReference type="Proteomes" id="UP000828390">
    <property type="component" value="Unassembled WGS sequence"/>
</dbReference>
<name>A0A9D4MJ73_DREPO</name>
<dbReference type="AlphaFoldDB" id="A0A9D4MJ73"/>
<gene>
    <name evidence="1" type="ORF">DPMN_000196</name>
</gene>
<evidence type="ECO:0000313" key="1">
    <source>
        <dbReference type="EMBL" id="KAH3876356.1"/>
    </source>
</evidence>
<comment type="caution">
    <text evidence="1">The sequence shown here is derived from an EMBL/GenBank/DDBJ whole genome shotgun (WGS) entry which is preliminary data.</text>
</comment>
<protein>
    <submittedName>
        <fullName evidence="1">Uncharacterized protein</fullName>
    </submittedName>
</protein>
<sequence>MVDHVLLNGTTVFDHGHHDHGQPWPNTMVDHGQILWSTMAIYHGQPWSKNVVPFNKTWLAMVYHGRP</sequence>
<reference evidence="1" key="2">
    <citation type="submission" date="2020-11" db="EMBL/GenBank/DDBJ databases">
        <authorList>
            <person name="McCartney M.A."/>
            <person name="Auch B."/>
            <person name="Kono T."/>
            <person name="Mallez S."/>
            <person name="Becker A."/>
            <person name="Gohl D.M."/>
            <person name="Silverstein K.A.T."/>
            <person name="Koren S."/>
            <person name="Bechman K.B."/>
            <person name="Herman A."/>
            <person name="Abrahante J.E."/>
            <person name="Garbe J."/>
        </authorList>
    </citation>
    <scope>NUCLEOTIDE SEQUENCE</scope>
    <source>
        <strain evidence="1">Duluth1</strain>
        <tissue evidence="1">Whole animal</tissue>
    </source>
</reference>